<dbReference type="PANTHER" id="PTHR45008:SF1">
    <property type="entry name" value="PTS SYSTEM GLUCOSE-SPECIFIC EIIA COMPONENT"/>
    <property type="match status" value="1"/>
</dbReference>
<dbReference type="PROSITE" id="PS51093">
    <property type="entry name" value="PTS_EIIA_TYPE_1"/>
    <property type="match status" value="1"/>
</dbReference>
<dbReference type="GO" id="GO:0009401">
    <property type="term" value="P:phosphoenolpyruvate-dependent sugar phosphotransferase system"/>
    <property type="evidence" value="ECO:0007669"/>
    <property type="project" value="UniProtKB-KW"/>
</dbReference>
<keyword evidence="4" id="KW-0808">Transferase</keyword>
<gene>
    <name evidence="8" type="ORF">DXC81_04725</name>
</gene>
<proteinExistence type="predicted"/>
<sequence>MGDPMGFFDRFKKAAEPEKPAVPASVTAQVSADALCAPVKGRVCKMADIPDPVFSSEVLGKGCGVWPEADVVYAPVTGTVTVTMGHAVGIQGDDGVEVLVHVGVDTVNMQGEGFTGYVAQGDHVVAGQAILGIDRGKIASAGYKDVVVLAVSNSAEFASVELCADEDSAVSAGEAVLKVAR</sequence>
<evidence type="ECO:0000256" key="5">
    <source>
        <dbReference type="ARBA" id="ARBA00022683"/>
    </source>
</evidence>
<dbReference type="Proteomes" id="UP000260943">
    <property type="component" value="Unassembled WGS sequence"/>
</dbReference>
<dbReference type="AlphaFoldDB" id="A0A3E4QU97"/>
<keyword evidence="5" id="KW-0598">Phosphotransferase system</keyword>
<evidence type="ECO:0000259" key="7">
    <source>
        <dbReference type="PROSITE" id="PS51093"/>
    </source>
</evidence>
<evidence type="ECO:0000256" key="4">
    <source>
        <dbReference type="ARBA" id="ARBA00022679"/>
    </source>
</evidence>
<evidence type="ECO:0000313" key="9">
    <source>
        <dbReference type="Proteomes" id="UP000260943"/>
    </source>
</evidence>
<name>A0A3E4QU97_9ACTN</name>
<dbReference type="InterPro" id="IPR011055">
    <property type="entry name" value="Dup_hybrid_motif"/>
</dbReference>
<organism evidence="8 9">
    <name type="scientific">Collinsella tanakaei</name>
    <dbReference type="NCBI Taxonomy" id="626935"/>
    <lineage>
        <taxon>Bacteria</taxon>
        <taxon>Bacillati</taxon>
        <taxon>Actinomycetota</taxon>
        <taxon>Coriobacteriia</taxon>
        <taxon>Coriobacteriales</taxon>
        <taxon>Coriobacteriaceae</taxon>
        <taxon>Collinsella</taxon>
    </lineage>
</organism>
<dbReference type="GO" id="GO:0005737">
    <property type="term" value="C:cytoplasm"/>
    <property type="evidence" value="ECO:0007669"/>
    <property type="project" value="UniProtKB-SubCell"/>
</dbReference>
<comment type="subcellular location">
    <subcellularLocation>
        <location evidence="1">Cytoplasm</location>
    </subcellularLocation>
</comment>
<evidence type="ECO:0000313" key="8">
    <source>
        <dbReference type="EMBL" id="RGL10775.1"/>
    </source>
</evidence>
<reference evidence="8 9" key="1">
    <citation type="submission" date="2018-08" db="EMBL/GenBank/DDBJ databases">
        <title>A genome reference for cultivated species of the human gut microbiota.</title>
        <authorList>
            <person name="Zou Y."/>
            <person name="Xue W."/>
            <person name="Luo G."/>
        </authorList>
    </citation>
    <scope>NUCLEOTIDE SEQUENCE [LARGE SCALE GENOMIC DNA]</scope>
    <source>
        <strain evidence="8 9">TF08-14</strain>
    </source>
</reference>
<dbReference type="PROSITE" id="PS00371">
    <property type="entry name" value="PTS_EIIA_TYPE_1_HIS"/>
    <property type="match status" value="1"/>
</dbReference>
<evidence type="ECO:0000256" key="6">
    <source>
        <dbReference type="ARBA" id="ARBA00022777"/>
    </source>
</evidence>
<dbReference type="InterPro" id="IPR001127">
    <property type="entry name" value="PTS_EIIA_1_perm"/>
</dbReference>
<evidence type="ECO:0000256" key="2">
    <source>
        <dbReference type="ARBA" id="ARBA00022448"/>
    </source>
</evidence>
<comment type="caution">
    <text evidence="8">The sequence shown here is derived from an EMBL/GenBank/DDBJ whole genome shotgun (WGS) entry which is preliminary data.</text>
</comment>
<evidence type="ECO:0000256" key="3">
    <source>
        <dbReference type="ARBA" id="ARBA00022597"/>
    </source>
</evidence>
<keyword evidence="3 8" id="KW-0762">Sugar transport</keyword>
<dbReference type="Pfam" id="PF00358">
    <property type="entry name" value="PTS_EIIA_1"/>
    <property type="match status" value="1"/>
</dbReference>
<keyword evidence="2" id="KW-0813">Transport</keyword>
<dbReference type="GO" id="GO:0016301">
    <property type="term" value="F:kinase activity"/>
    <property type="evidence" value="ECO:0007669"/>
    <property type="project" value="UniProtKB-KW"/>
</dbReference>
<dbReference type="InterPro" id="IPR050890">
    <property type="entry name" value="PTS_EIIA_component"/>
</dbReference>
<accession>A0A3E4QU97</accession>
<dbReference type="EMBL" id="QSRJ01000004">
    <property type="protein sequence ID" value="RGL10775.1"/>
    <property type="molecule type" value="Genomic_DNA"/>
</dbReference>
<protein>
    <submittedName>
        <fullName evidence="8">PTS glucose transporter subunit IIA</fullName>
    </submittedName>
</protein>
<dbReference type="SUPFAM" id="SSF51261">
    <property type="entry name" value="Duplicated hybrid motif"/>
    <property type="match status" value="1"/>
</dbReference>
<dbReference type="NCBIfam" id="TIGR00830">
    <property type="entry name" value="PTBA"/>
    <property type="match status" value="1"/>
</dbReference>
<evidence type="ECO:0000256" key="1">
    <source>
        <dbReference type="ARBA" id="ARBA00004496"/>
    </source>
</evidence>
<keyword evidence="6" id="KW-0418">Kinase</keyword>
<feature type="domain" description="PTS EIIA type-1" evidence="7">
    <location>
        <begin position="51"/>
        <end position="153"/>
    </location>
</feature>
<dbReference type="PANTHER" id="PTHR45008">
    <property type="entry name" value="PTS SYSTEM GLUCOSE-SPECIFIC EIIA COMPONENT"/>
    <property type="match status" value="1"/>
</dbReference>
<dbReference type="Gene3D" id="2.70.70.10">
    <property type="entry name" value="Glucose Permease (Domain IIA)"/>
    <property type="match status" value="1"/>
</dbReference>